<name>A0AAU9D933_9BACT</name>
<organism evidence="2 3">
    <name type="scientific">Fulvitalea axinellae</name>
    <dbReference type="NCBI Taxonomy" id="1182444"/>
    <lineage>
        <taxon>Bacteria</taxon>
        <taxon>Pseudomonadati</taxon>
        <taxon>Bacteroidota</taxon>
        <taxon>Cytophagia</taxon>
        <taxon>Cytophagales</taxon>
        <taxon>Persicobacteraceae</taxon>
        <taxon>Fulvitalea</taxon>
    </lineage>
</organism>
<dbReference type="RefSeq" id="WP_338395608.1">
    <property type="nucleotide sequence ID" value="NZ_AP025318.1"/>
</dbReference>
<reference evidence="2 3" key="1">
    <citation type="submission" date="2021-12" db="EMBL/GenBank/DDBJ databases">
        <title>Genome sequencing of bacteria with rrn-lacking chromosome and rrn-plasmid.</title>
        <authorList>
            <person name="Anda M."/>
            <person name="Iwasaki W."/>
        </authorList>
    </citation>
    <scope>NUCLEOTIDE SEQUENCE [LARGE SCALE GENOMIC DNA]</scope>
    <source>
        <strain evidence="2 3">DSM 100852</strain>
        <plasmid evidence="2 3">pFA4</plasmid>
    </source>
</reference>
<dbReference type="PANTHER" id="PTHR13696:SF52">
    <property type="entry name" value="PARA FAMILY PROTEIN CT_582"/>
    <property type="match status" value="1"/>
</dbReference>
<evidence type="ECO:0000313" key="3">
    <source>
        <dbReference type="Proteomes" id="UP001348817"/>
    </source>
</evidence>
<dbReference type="CDD" id="cd02042">
    <property type="entry name" value="ParAB_family"/>
    <property type="match status" value="1"/>
</dbReference>
<keyword evidence="3" id="KW-1185">Reference proteome</keyword>
<dbReference type="FunFam" id="3.40.50.300:FF:000285">
    <property type="entry name" value="Sporulation initiation inhibitor Soj"/>
    <property type="match status" value="1"/>
</dbReference>
<feature type="domain" description="AAA" evidence="1">
    <location>
        <begin position="64"/>
        <end position="233"/>
    </location>
</feature>
<dbReference type="Pfam" id="PF13614">
    <property type="entry name" value="AAA_31"/>
    <property type="match status" value="1"/>
</dbReference>
<dbReference type="PANTHER" id="PTHR13696">
    <property type="entry name" value="P-LOOP CONTAINING NUCLEOSIDE TRIPHOSPHATE HYDROLASE"/>
    <property type="match status" value="1"/>
</dbReference>
<accession>A0AAU9D933</accession>
<protein>
    <recommendedName>
        <fullName evidence="1">AAA domain-containing protein</fullName>
    </recommendedName>
</protein>
<dbReference type="InterPro" id="IPR050678">
    <property type="entry name" value="DNA_Partitioning_ATPase"/>
</dbReference>
<geneLocation type="plasmid" evidence="2 3">
    <name>pFA4</name>
</geneLocation>
<proteinExistence type="predicted"/>
<dbReference type="EMBL" id="AP025318">
    <property type="protein sequence ID" value="BDD12473.1"/>
    <property type="molecule type" value="Genomic_DNA"/>
</dbReference>
<dbReference type="SUPFAM" id="SSF52540">
    <property type="entry name" value="P-loop containing nucleoside triphosphate hydrolases"/>
    <property type="match status" value="1"/>
</dbReference>
<keyword evidence="2" id="KW-0614">Plasmid</keyword>
<dbReference type="InterPro" id="IPR027417">
    <property type="entry name" value="P-loop_NTPase"/>
</dbReference>
<gene>
    <name evidence="2" type="ORF">FUAX_49050</name>
</gene>
<evidence type="ECO:0000313" key="2">
    <source>
        <dbReference type="EMBL" id="BDD12473.1"/>
    </source>
</evidence>
<dbReference type="Proteomes" id="UP001348817">
    <property type="component" value="Plasmid pFA4"/>
</dbReference>
<dbReference type="InterPro" id="IPR025669">
    <property type="entry name" value="AAA_dom"/>
</dbReference>
<evidence type="ECO:0000259" key="1">
    <source>
        <dbReference type="Pfam" id="PF13614"/>
    </source>
</evidence>
<dbReference type="KEGG" id="fax:FUAX_49050"/>
<sequence length="321" mass="36024">MNNSDVISFFKKNPALSLKKIEEEAGIPNYLSKVLKGAHALNENNLQKLKPTLVKYGYKETSGAKIIAVANHKGGVAKTTTSVNLAKAIHISGKKVLLVDADPQGNASQSLNFVDDQMPEYHFANALTFDEERNRNIVECIYEVEEGFDICPTDLSLSPVANELGGKRAKGYDRMNKVLHPAKKMYDYIIIDTPPNLDMLTANAICACTSVLVTVQPEYSAYRGLSDLFEFIFDEDWEYFNKHISIEGIVFTLVDQRKKIHQEYMQVIREEFARYRVFDTFVRTNVALPEATNAGMDIFSYSPDSHGANDYTNLAKEVING</sequence>
<dbReference type="AlphaFoldDB" id="A0AAU9D933"/>
<dbReference type="Gene3D" id="3.40.50.300">
    <property type="entry name" value="P-loop containing nucleotide triphosphate hydrolases"/>
    <property type="match status" value="1"/>
</dbReference>